<dbReference type="KEGG" id="woc:BA177_01845"/>
<dbReference type="AlphaFoldDB" id="A0A193LC92"/>
<dbReference type="SUPFAM" id="SSF56529">
    <property type="entry name" value="FAH"/>
    <property type="match status" value="1"/>
</dbReference>
<evidence type="ECO:0000256" key="1">
    <source>
        <dbReference type="ARBA" id="ARBA00022723"/>
    </source>
</evidence>
<proteinExistence type="predicted"/>
<dbReference type="PANTHER" id="PTHR11820:SF90">
    <property type="entry name" value="FLUTATHIONE S-TRANSFERASE"/>
    <property type="match status" value="1"/>
</dbReference>
<feature type="domain" description="Fumarylacetoacetase-like C-terminal" evidence="2">
    <location>
        <begin position="28"/>
        <end position="227"/>
    </location>
</feature>
<dbReference type="RefSeq" id="WP_068612232.1">
    <property type="nucleotide sequence ID" value="NZ_CP016268.1"/>
</dbReference>
<sequence>MTTYVFSPAERPTVTVFASEQRFPVRRVFCVGRNYAAHAREMGGNPEREEPFYFTKSAHAVTASGATIPYPAGTGNFHHEIELVVAIGKSGFELDQNAALELVFGYASGLDMTRRDLQSAAKEKGRPWSIAKDIEDGAIISPIRPVAETGHPKNARIWLAVNDVVRQDASIDDMIWSVPEVIAHLSRFYHLAPGDLIYSGTPAGVGPVVAGDRITGGVDGVAELTLQIE</sequence>
<reference evidence="3 4" key="1">
    <citation type="submission" date="2016-06" db="EMBL/GenBank/DDBJ databases">
        <title>Complete genome sequence of a deep-branching marine Gamma Proteobacterium Woeseia oceani type strain XK5.</title>
        <authorList>
            <person name="Mu D."/>
            <person name="Du Z."/>
        </authorList>
    </citation>
    <scope>NUCLEOTIDE SEQUENCE [LARGE SCALE GENOMIC DNA]</scope>
    <source>
        <strain evidence="3 4">XK5</strain>
    </source>
</reference>
<protein>
    <submittedName>
        <fullName evidence="3">Fumarylacetoacetase</fullName>
    </submittedName>
</protein>
<gene>
    <name evidence="3" type="ORF">BA177_01845</name>
</gene>
<evidence type="ECO:0000259" key="2">
    <source>
        <dbReference type="Pfam" id="PF01557"/>
    </source>
</evidence>
<dbReference type="GO" id="GO:0018773">
    <property type="term" value="F:acetylpyruvate hydrolase activity"/>
    <property type="evidence" value="ECO:0007669"/>
    <property type="project" value="TreeGrafter"/>
</dbReference>
<dbReference type="InterPro" id="IPR011234">
    <property type="entry name" value="Fumarylacetoacetase-like_C"/>
</dbReference>
<dbReference type="GO" id="GO:0046872">
    <property type="term" value="F:metal ion binding"/>
    <property type="evidence" value="ECO:0007669"/>
    <property type="project" value="UniProtKB-KW"/>
</dbReference>
<dbReference type="PANTHER" id="PTHR11820">
    <property type="entry name" value="ACYLPYRUVASE"/>
    <property type="match status" value="1"/>
</dbReference>
<keyword evidence="4" id="KW-1185">Reference proteome</keyword>
<accession>A0A193LC92</accession>
<dbReference type="OrthoDB" id="9805307at2"/>
<organism evidence="3 4">
    <name type="scientific">Woeseia oceani</name>
    <dbReference type="NCBI Taxonomy" id="1548547"/>
    <lineage>
        <taxon>Bacteria</taxon>
        <taxon>Pseudomonadati</taxon>
        <taxon>Pseudomonadota</taxon>
        <taxon>Gammaproteobacteria</taxon>
        <taxon>Woeseiales</taxon>
        <taxon>Woeseiaceae</taxon>
        <taxon>Woeseia</taxon>
    </lineage>
</organism>
<dbReference type="InterPro" id="IPR036663">
    <property type="entry name" value="Fumarylacetoacetase_C_sf"/>
</dbReference>
<evidence type="ECO:0000313" key="4">
    <source>
        <dbReference type="Proteomes" id="UP000092695"/>
    </source>
</evidence>
<keyword evidence="1" id="KW-0479">Metal-binding</keyword>
<dbReference type="EMBL" id="CP016268">
    <property type="protein sequence ID" value="ANO50127.1"/>
    <property type="molecule type" value="Genomic_DNA"/>
</dbReference>
<dbReference type="STRING" id="1548547.BA177_01845"/>
<evidence type="ECO:0000313" key="3">
    <source>
        <dbReference type="EMBL" id="ANO50127.1"/>
    </source>
</evidence>
<dbReference type="Gene3D" id="3.90.850.10">
    <property type="entry name" value="Fumarylacetoacetase-like, C-terminal domain"/>
    <property type="match status" value="1"/>
</dbReference>
<dbReference type="Pfam" id="PF01557">
    <property type="entry name" value="FAA_hydrolase"/>
    <property type="match status" value="1"/>
</dbReference>
<dbReference type="Proteomes" id="UP000092695">
    <property type="component" value="Chromosome"/>
</dbReference>
<name>A0A193LC92_9GAMM</name>